<dbReference type="EMBL" id="JAUIQD010000006">
    <property type="protein sequence ID" value="KAK3347094.1"/>
    <property type="molecule type" value="Genomic_DNA"/>
</dbReference>
<evidence type="ECO:0000256" key="1">
    <source>
        <dbReference type="SAM" id="MobiDB-lite"/>
    </source>
</evidence>
<accession>A0AAJ0HCI8</accession>
<evidence type="ECO:0000313" key="3">
    <source>
        <dbReference type="Proteomes" id="UP001275084"/>
    </source>
</evidence>
<comment type="caution">
    <text evidence="2">The sequence shown here is derived from an EMBL/GenBank/DDBJ whole genome shotgun (WGS) entry which is preliminary data.</text>
</comment>
<dbReference type="AlphaFoldDB" id="A0AAJ0HCI8"/>
<feature type="region of interest" description="Disordered" evidence="1">
    <location>
        <begin position="1"/>
        <end position="41"/>
    </location>
</feature>
<reference evidence="2" key="2">
    <citation type="submission" date="2023-06" db="EMBL/GenBank/DDBJ databases">
        <authorList>
            <consortium name="Lawrence Berkeley National Laboratory"/>
            <person name="Haridas S."/>
            <person name="Hensen N."/>
            <person name="Bonometti L."/>
            <person name="Westerberg I."/>
            <person name="Brannstrom I.O."/>
            <person name="Guillou S."/>
            <person name="Cros-Aarteil S."/>
            <person name="Calhoun S."/>
            <person name="Kuo A."/>
            <person name="Mondo S."/>
            <person name="Pangilinan J."/>
            <person name="Riley R."/>
            <person name="Labutti K."/>
            <person name="Andreopoulos B."/>
            <person name="Lipzen A."/>
            <person name="Chen C."/>
            <person name="Yanf M."/>
            <person name="Daum C."/>
            <person name="Ng V."/>
            <person name="Clum A."/>
            <person name="Steindorff A."/>
            <person name="Ohm R."/>
            <person name="Martin F."/>
            <person name="Silar P."/>
            <person name="Natvig D."/>
            <person name="Lalanne C."/>
            <person name="Gautier V."/>
            <person name="Ament-Velasquez S.L."/>
            <person name="Kruys A."/>
            <person name="Hutchinson M.I."/>
            <person name="Powell A.J."/>
            <person name="Barry K."/>
            <person name="Miller A.N."/>
            <person name="Grigoriev I.V."/>
            <person name="Debuchy R."/>
            <person name="Gladieux P."/>
            <person name="Thoren M.H."/>
            <person name="Johannesson H."/>
        </authorList>
    </citation>
    <scope>NUCLEOTIDE SEQUENCE</scope>
    <source>
        <strain evidence="2">CBS 955.72</strain>
    </source>
</reference>
<keyword evidence="3" id="KW-1185">Reference proteome</keyword>
<organism evidence="2 3">
    <name type="scientific">Lasiosphaeria hispida</name>
    <dbReference type="NCBI Taxonomy" id="260671"/>
    <lineage>
        <taxon>Eukaryota</taxon>
        <taxon>Fungi</taxon>
        <taxon>Dikarya</taxon>
        <taxon>Ascomycota</taxon>
        <taxon>Pezizomycotina</taxon>
        <taxon>Sordariomycetes</taxon>
        <taxon>Sordariomycetidae</taxon>
        <taxon>Sordariales</taxon>
        <taxon>Lasiosphaeriaceae</taxon>
        <taxon>Lasiosphaeria</taxon>
    </lineage>
</organism>
<evidence type="ECO:0000313" key="2">
    <source>
        <dbReference type="EMBL" id="KAK3347094.1"/>
    </source>
</evidence>
<reference evidence="2" key="1">
    <citation type="journal article" date="2023" name="Mol. Phylogenet. Evol.">
        <title>Genome-scale phylogeny and comparative genomics of the fungal order Sordariales.</title>
        <authorList>
            <person name="Hensen N."/>
            <person name="Bonometti L."/>
            <person name="Westerberg I."/>
            <person name="Brannstrom I.O."/>
            <person name="Guillou S."/>
            <person name="Cros-Aarteil S."/>
            <person name="Calhoun S."/>
            <person name="Haridas S."/>
            <person name="Kuo A."/>
            <person name="Mondo S."/>
            <person name="Pangilinan J."/>
            <person name="Riley R."/>
            <person name="LaButti K."/>
            <person name="Andreopoulos B."/>
            <person name="Lipzen A."/>
            <person name="Chen C."/>
            <person name="Yan M."/>
            <person name="Daum C."/>
            <person name="Ng V."/>
            <person name="Clum A."/>
            <person name="Steindorff A."/>
            <person name="Ohm R.A."/>
            <person name="Martin F."/>
            <person name="Silar P."/>
            <person name="Natvig D.O."/>
            <person name="Lalanne C."/>
            <person name="Gautier V."/>
            <person name="Ament-Velasquez S.L."/>
            <person name="Kruys A."/>
            <person name="Hutchinson M.I."/>
            <person name="Powell A.J."/>
            <person name="Barry K."/>
            <person name="Miller A.N."/>
            <person name="Grigoriev I.V."/>
            <person name="Debuchy R."/>
            <person name="Gladieux P."/>
            <person name="Hiltunen Thoren M."/>
            <person name="Johannesson H."/>
        </authorList>
    </citation>
    <scope>NUCLEOTIDE SEQUENCE</scope>
    <source>
        <strain evidence="2">CBS 955.72</strain>
    </source>
</reference>
<feature type="compositionally biased region" description="Basic and acidic residues" evidence="1">
    <location>
        <begin position="27"/>
        <end position="41"/>
    </location>
</feature>
<dbReference type="Proteomes" id="UP001275084">
    <property type="component" value="Unassembled WGS sequence"/>
</dbReference>
<gene>
    <name evidence="2" type="ORF">B0T25DRAFT_634349</name>
</gene>
<proteinExistence type="predicted"/>
<protein>
    <submittedName>
        <fullName evidence="2">Uncharacterized protein</fullName>
    </submittedName>
</protein>
<name>A0AAJ0HCI8_9PEZI</name>
<sequence length="293" mass="32872">MPDETRPSTPDNGALIMSAEKQPSSPDRGRRAPSDDREAAPDKEFIVKVSSMTRLEHVLQIYDMASPPYAYPHNMFKGLLKDNEEAWLWHALDDNLFSDPDKWATPQWKAYETLYAFFRHRAGTLDSAITREEHGESGVYAESEFQSWRMITARIMVNTIVAQDTSVRSLAGCLTDRPAVQHTSVDRLADRLMGKLAEIIDEAKKPLSSVANAAAMKGHPFRESRVLKNYDDVFQSEGGPIDFVVSPGIFMSGDTRTRFYEGMWMYPIRVAVGGALDDHGADFRSVMMNLTGS</sequence>